<proteinExistence type="predicted"/>
<dbReference type="VEuPathDB" id="TrichDB:TRFO_01478"/>
<feature type="compositionally biased region" description="Polar residues" evidence="1">
    <location>
        <begin position="1"/>
        <end position="13"/>
    </location>
</feature>
<comment type="caution">
    <text evidence="2">The sequence shown here is derived from an EMBL/GenBank/DDBJ whole genome shotgun (WGS) entry which is preliminary data.</text>
</comment>
<keyword evidence="3" id="KW-1185">Reference proteome</keyword>
<feature type="compositionally biased region" description="Low complexity" evidence="1">
    <location>
        <begin position="44"/>
        <end position="55"/>
    </location>
</feature>
<feature type="region of interest" description="Disordered" evidence="1">
    <location>
        <begin position="93"/>
        <end position="124"/>
    </location>
</feature>
<gene>
    <name evidence="2" type="ORF">TRFO_01478</name>
</gene>
<reference evidence="2" key="1">
    <citation type="submission" date="2016-10" db="EMBL/GenBank/DDBJ databases">
        <authorList>
            <person name="Benchimol M."/>
            <person name="Almeida L.G."/>
            <person name="Vasconcelos A.T."/>
            <person name="Perreira-Neves A."/>
            <person name="Rosa I.A."/>
            <person name="Tasca T."/>
            <person name="Bogo M.R."/>
            <person name="de Souza W."/>
        </authorList>
    </citation>
    <scope>NUCLEOTIDE SEQUENCE [LARGE SCALE GENOMIC DNA]</scope>
    <source>
        <strain evidence="2">K</strain>
    </source>
</reference>
<dbReference type="RefSeq" id="XP_068356935.1">
    <property type="nucleotide sequence ID" value="XM_068490121.1"/>
</dbReference>
<dbReference type="AlphaFoldDB" id="A0A1J4JXC0"/>
<evidence type="ECO:0000313" key="3">
    <source>
        <dbReference type="Proteomes" id="UP000179807"/>
    </source>
</evidence>
<name>A0A1J4JXC0_9EUKA</name>
<accession>A0A1J4JXC0</accession>
<protein>
    <submittedName>
        <fullName evidence="2">Uncharacterized protein</fullName>
    </submittedName>
</protein>
<dbReference type="Proteomes" id="UP000179807">
    <property type="component" value="Unassembled WGS sequence"/>
</dbReference>
<organism evidence="2 3">
    <name type="scientific">Tritrichomonas foetus</name>
    <dbReference type="NCBI Taxonomy" id="1144522"/>
    <lineage>
        <taxon>Eukaryota</taxon>
        <taxon>Metamonada</taxon>
        <taxon>Parabasalia</taxon>
        <taxon>Tritrichomonadida</taxon>
        <taxon>Tritrichomonadidae</taxon>
        <taxon>Tritrichomonas</taxon>
    </lineage>
</organism>
<dbReference type="GeneID" id="94824825"/>
<dbReference type="EMBL" id="MLAK01000815">
    <property type="protein sequence ID" value="OHT03799.1"/>
    <property type="molecule type" value="Genomic_DNA"/>
</dbReference>
<evidence type="ECO:0000313" key="2">
    <source>
        <dbReference type="EMBL" id="OHT03799.1"/>
    </source>
</evidence>
<sequence>MSNNTVQFENRPQITLADIRPFDPLATPSPKRPTQRRLSFEITISPISKIPSKSPNEPFRDPYERSKDVDNKHFHQNNDENMIFENMLLDQSSQNGAKNDDNKTLKHNVTNYYTPDRSDETNGGGNGEIIKNGRFYIQHCSKGGNSAASPNQTDHNNPNFNSNHGNFGNKLGPIKMSAMKEEIAKRRFSIDIITRPLQTENKEGKDDDDDSYLLSFSPHKDAQRPHGAFSEDIELLY</sequence>
<evidence type="ECO:0000256" key="1">
    <source>
        <dbReference type="SAM" id="MobiDB-lite"/>
    </source>
</evidence>
<feature type="region of interest" description="Disordered" evidence="1">
    <location>
        <begin position="199"/>
        <end position="237"/>
    </location>
</feature>
<feature type="region of interest" description="Disordered" evidence="1">
    <location>
        <begin position="1"/>
        <end position="62"/>
    </location>
</feature>